<proteinExistence type="predicted"/>
<evidence type="ECO:0000313" key="3">
    <source>
        <dbReference type="Proteomes" id="UP000645610"/>
    </source>
</evidence>
<gene>
    <name evidence="2" type="ORF">I2I01_04515</name>
</gene>
<accession>A0A931BIM6</accession>
<dbReference type="EMBL" id="JADQDP010000001">
    <property type="protein sequence ID" value="MBF9140883.1"/>
    <property type="molecule type" value="Genomic_DNA"/>
</dbReference>
<name>A0A931BIM6_9BACT</name>
<organism evidence="2 3">
    <name type="scientific">Hymenobacter properus</name>
    <dbReference type="NCBI Taxonomy" id="2791026"/>
    <lineage>
        <taxon>Bacteria</taxon>
        <taxon>Pseudomonadati</taxon>
        <taxon>Bacteroidota</taxon>
        <taxon>Cytophagia</taxon>
        <taxon>Cytophagales</taxon>
        <taxon>Hymenobacteraceae</taxon>
        <taxon>Hymenobacter</taxon>
    </lineage>
</organism>
<evidence type="ECO:0000259" key="1">
    <source>
        <dbReference type="Pfam" id="PF07484"/>
    </source>
</evidence>
<dbReference type="Gene3D" id="3.90.1340.10">
    <property type="entry name" value="Phage tail collar domain"/>
    <property type="match status" value="1"/>
</dbReference>
<protein>
    <submittedName>
        <fullName evidence="2">Tail fiber protein</fullName>
    </submittedName>
</protein>
<feature type="domain" description="Phage tail collar" evidence="1">
    <location>
        <begin position="1"/>
        <end position="54"/>
    </location>
</feature>
<keyword evidence="3" id="KW-1185">Reference proteome</keyword>
<dbReference type="AlphaFoldDB" id="A0A931BIM6"/>
<dbReference type="Proteomes" id="UP000645610">
    <property type="component" value="Unassembled WGS sequence"/>
</dbReference>
<dbReference type="InterPro" id="IPR011083">
    <property type="entry name" value="Phage_tail_collar_dom"/>
</dbReference>
<comment type="caution">
    <text evidence="2">The sequence shown here is derived from an EMBL/GenBank/DDBJ whole genome shotgun (WGS) entry which is preliminary data.</text>
</comment>
<dbReference type="Pfam" id="PF07484">
    <property type="entry name" value="Collar"/>
    <property type="match status" value="1"/>
</dbReference>
<dbReference type="SUPFAM" id="SSF88874">
    <property type="entry name" value="Receptor-binding domain of short tail fibre protein gp12"/>
    <property type="match status" value="1"/>
</dbReference>
<evidence type="ECO:0000313" key="2">
    <source>
        <dbReference type="EMBL" id="MBF9140883.1"/>
    </source>
</evidence>
<sequence length="171" mass="17136">MMFAGNFAPVGFALCNGQLLSIAQNTALFSLLGTMYGGNGTTNFALPNLQGYTPIGQGNGPGLTPRVVGNRIGSESVALTTAMAGHVHSTLVSTVSGTSNTPLANLPAVPLATNASGENVPVLNRADALNTGLAAAATVTSTGGSQPIDSLSPYLTISYCIALQGVFPARA</sequence>
<reference evidence="2 3" key="1">
    <citation type="submission" date="2020-11" db="EMBL/GenBank/DDBJ databases">
        <authorList>
            <person name="Kim M.K."/>
        </authorList>
    </citation>
    <scope>NUCLEOTIDE SEQUENCE [LARGE SCALE GENOMIC DNA]</scope>
    <source>
        <strain evidence="2 3">BT439</strain>
    </source>
</reference>
<dbReference type="InterPro" id="IPR037053">
    <property type="entry name" value="Phage_tail_collar_dom_sf"/>
</dbReference>